<feature type="transmembrane region" description="Helical" evidence="2">
    <location>
        <begin position="606"/>
        <end position="626"/>
    </location>
</feature>
<dbReference type="AlphaFoldDB" id="A0AA42S727"/>
<feature type="coiled-coil region" evidence="1">
    <location>
        <begin position="210"/>
        <end position="237"/>
    </location>
</feature>
<feature type="transmembrane region" description="Helical" evidence="2">
    <location>
        <begin position="632"/>
        <end position="653"/>
    </location>
</feature>
<keyword evidence="2" id="KW-0812">Transmembrane</keyword>
<dbReference type="SUPFAM" id="SSF52540">
    <property type="entry name" value="P-loop containing nucleoside triphosphate hydrolases"/>
    <property type="match status" value="2"/>
</dbReference>
<comment type="caution">
    <text evidence="3">The sequence shown here is derived from an EMBL/GenBank/DDBJ whole genome shotgun (WGS) entry which is preliminary data.</text>
</comment>
<dbReference type="Gene3D" id="3.40.50.300">
    <property type="entry name" value="P-loop containing nucleotide triphosphate hydrolases"/>
    <property type="match status" value="2"/>
</dbReference>
<evidence type="ECO:0008006" key="5">
    <source>
        <dbReference type="Google" id="ProtNLM"/>
    </source>
</evidence>
<proteinExistence type="predicted"/>
<dbReference type="InterPro" id="IPR027417">
    <property type="entry name" value="P-loop_NTPase"/>
</dbReference>
<dbReference type="EMBL" id="JAOCDZ010000030">
    <property type="protein sequence ID" value="MDH0739809.1"/>
    <property type="molecule type" value="Genomic_DNA"/>
</dbReference>
<evidence type="ECO:0000256" key="2">
    <source>
        <dbReference type="SAM" id="Phobius"/>
    </source>
</evidence>
<evidence type="ECO:0000313" key="4">
    <source>
        <dbReference type="Proteomes" id="UP001161094"/>
    </source>
</evidence>
<dbReference type="Proteomes" id="UP001161094">
    <property type="component" value="Unassembled WGS sequence"/>
</dbReference>
<keyword evidence="2" id="KW-0472">Membrane</keyword>
<reference evidence="3" key="1">
    <citation type="submission" date="2022-09" db="EMBL/GenBank/DDBJ databases">
        <title>Intensive care unit water sources are persistently colonized with multi-drug resistant bacteria and are the site of extensive horizontal gene transfer of antibiotic resistance genes.</title>
        <authorList>
            <person name="Diorio-Toth L."/>
        </authorList>
    </citation>
    <scope>NUCLEOTIDE SEQUENCE</scope>
    <source>
        <strain evidence="3">GD03843</strain>
    </source>
</reference>
<feature type="coiled-coil region" evidence="1">
    <location>
        <begin position="667"/>
        <end position="702"/>
    </location>
</feature>
<keyword evidence="2" id="KW-1133">Transmembrane helix</keyword>
<organism evidence="3 4">
    <name type="scientific">Achromobacter spanius</name>
    <dbReference type="NCBI Taxonomy" id="217203"/>
    <lineage>
        <taxon>Bacteria</taxon>
        <taxon>Pseudomonadati</taxon>
        <taxon>Pseudomonadota</taxon>
        <taxon>Betaproteobacteria</taxon>
        <taxon>Burkholderiales</taxon>
        <taxon>Alcaligenaceae</taxon>
        <taxon>Achromobacter</taxon>
    </lineage>
</organism>
<sequence length="751" mass="83378">MNMLNKMDQPYDQVIAMVDRSLAEISGKATFNGNLDLATAIDHSKALLQTFRDKTVEDVSELRELSEWNTFTIALYGETNAGKSTLIETLRIQLGHSEKLATQEKFNSLIKDLRIDLNDLVALGSAIQTLEAKLADGQIQAQVLEKVWQDEESTLNEKTETLGTLAKQKRQGFTVWKRLVFLFKKLEEEKMVLAHRAQLGQMQASNDARRKAAADNMQKVSDELDRLRADQAEIKTTLERLEPLQDGRIIGNGRSDFTLQSHAYRFVIDGQQFQLIDVPGIEGDEAQVMSAINASVKKAHAIFYVTRAATPPGSGSEGQEGTIDKIKRQLGKQTEVWAIFNKSVTAPQILQGKTLANKNDLIGLGDLDKSLGATLGDVYKGHLCVSGMPAFLASATCLLPNNPHTKSRQKFLSEMSAGDILDRSGMHAFLQFIRGDICRNFRRKIVEANNKKIASCLQEGIDRLLQARDSFAQAAKKLKVQYKSSAIQVDDLLSGTQRRLDSECNDALAEKKSSMRMTIYNYIATDKSNEDFKAHLTATLQDLKETVGPDLEGRFQKVIESFKNDAEDIVRKNQKNVDEILRYTINDPFSALDLSFDTKFEMDNGINMLGLLSTFGGAVALVWASFLASNPAGWTVAAVLGAVGLVFSFYKAVRSFFSSDYKMAQQRKSADENLDKVFEKLAEMLKQNIDSAKTQIGSALDEAKKQMNIPYEQSDGTRKALERIAVDMKALRDEVGKVSAFDMAAVLENAA</sequence>
<evidence type="ECO:0000256" key="1">
    <source>
        <dbReference type="SAM" id="Coils"/>
    </source>
</evidence>
<keyword evidence="1" id="KW-0175">Coiled coil</keyword>
<protein>
    <recommendedName>
        <fullName evidence="5">G domain-containing protein</fullName>
    </recommendedName>
</protein>
<gene>
    <name evidence="3" type="ORF">N5D93_28680</name>
</gene>
<dbReference type="RefSeq" id="WP_279997362.1">
    <property type="nucleotide sequence ID" value="NZ_JAOCDZ010000030.1"/>
</dbReference>
<accession>A0AA42S727</accession>
<evidence type="ECO:0000313" key="3">
    <source>
        <dbReference type="EMBL" id="MDH0739809.1"/>
    </source>
</evidence>
<name>A0AA42S727_9BURK</name>